<feature type="transmembrane region" description="Helical" evidence="10">
    <location>
        <begin position="232"/>
        <end position="253"/>
    </location>
</feature>
<name>A0A1Y1UI14_9TREE</name>
<evidence type="ECO:0000256" key="3">
    <source>
        <dbReference type="ARBA" id="ARBA00022448"/>
    </source>
</evidence>
<dbReference type="AlphaFoldDB" id="A0A1Y1UI14"/>
<dbReference type="RefSeq" id="XP_021870794.1">
    <property type="nucleotide sequence ID" value="XM_022013424.1"/>
</dbReference>
<feature type="region of interest" description="Disordered" evidence="9">
    <location>
        <begin position="547"/>
        <end position="568"/>
    </location>
</feature>
<dbReference type="InterPro" id="IPR050360">
    <property type="entry name" value="MFS_Sugar_Transporters"/>
</dbReference>
<dbReference type="PANTHER" id="PTHR48022:SF53">
    <property type="entry name" value="ALPHA-GLUCOSIDE TRANSPORTER, PUTATIVE (AFU_ORTHOLOGUE AFUA_3G01700)-RELATED"/>
    <property type="match status" value="1"/>
</dbReference>
<dbReference type="GO" id="GO:0016020">
    <property type="term" value="C:membrane"/>
    <property type="evidence" value="ECO:0007669"/>
    <property type="project" value="UniProtKB-SubCell"/>
</dbReference>
<evidence type="ECO:0000313" key="12">
    <source>
        <dbReference type="EMBL" id="ORX36725.1"/>
    </source>
</evidence>
<dbReference type="EMBL" id="NBSH01000007">
    <property type="protein sequence ID" value="ORX36725.1"/>
    <property type="molecule type" value="Genomic_DNA"/>
</dbReference>
<gene>
    <name evidence="12" type="ORF">BD324DRAFT_580063</name>
</gene>
<keyword evidence="6 10" id="KW-0472">Membrane</keyword>
<evidence type="ECO:0000256" key="6">
    <source>
        <dbReference type="ARBA" id="ARBA00023136"/>
    </source>
</evidence>
<dbReference type="Gene3D" id="1.20.1250.20">
    <property type="entry name" value="MFS general substrate transporter like domains"/>
    <property type="match status" value="1"/>
</dbReference>
<dbReference type="PROSITE" id="PS50850">
    <property type="entry name" value="MFS"/>
    <property type="match status" value="1"/>
</dbReference>
<feature type="transmembrane region" description="Helical" evidence="10">
    <location>
        <begin position="192"/>
        <end position="212"/>
    </location>
</feature>
<comment type="caution">
    <text evidence="12">The sequence shown here is derived from an EMBL/GenBank/DDBJ whole genome shotgun (WGS) entry which is preliminary data.</text>
</comment>
<dbReference type="FunFam" id="1.20.1250.20:FF:000078">
    <property type="entry name" value="MFS maltose transporter, putative"/>
    <property type="match status" value="1"/>
</dbReference>
<evidence type="ECO:0000256" key="7">
    <source>
        <dbReference type="ARBA" id="ARBA00049119"/>
    </source>
</evidence>
<dbReference type="PANTHER" id="PTHR48022">
    <property type="entry name" value="PLASTIDIC GLUCOSE TRANSPORTER 4"/>
    <property type="match status" value="1"/>
</dbReference>
<dbReference type="Proteomes" id="UP000193218">
    <property type="component" value="Unassembled WGS sequence"/>
</dbReference>
<organism evidence="12 13">
    <name type="scientific">Kockovaella imperatae</name>
    <dbReference type="NCBI Taxonomy" id="4999"/>
    <lineage>
        <taxon>Eukaryota</taxon>
        <taxon>Fungi</taxon>
        <taxon>Dikarya</taxon>
        <taxon>Basidiomycota</taxon>
        <taxon>Agaricomycotina</taxon>
        <taxon>Tremellomycetes</taxon>
        <taxon>Tremellales</taxon>
        <taxon>Cuniculitremaceae</taxon>
        <taxon>Kockovaella</taxon>
    </lineage>
</organism>
<accession>A0A1Y1UI14</accession>
<keyword evidence="4 10" id="KW-0812">Transmembrane</keyword>
<feature type="compositionally biased region" description="Basic and acidic residues" evidence="9">
    <location>
        <begin position="549"/>
        <end position="568"/>
    </location>
</feature>
<comment type="subcellular location">
    <subcellularLocation>
        <location evidence="1">Membrane</location>
        <topology evidence="1">Multi-pass membrane protein</topology>
    </subcellularLocation>
</comment>
<dbReference type="InterPro" id="IPR036259">
    <property type="entry name" value="MFS_trans_sf"/>
</dbReference>
<evidence type="ECO:0000256" key="9">
    <source>
        <dbReference type="SAM" id="MobiDB-lite"/>
    </source>
</evidence>
<dbReference type="OrthoDB" id="6612291at2759"/>
<feature type="transmembrane region" description="Helical" evidence="10">
    <location>
        <begin position="52"/>
        <end position="77"/>
    </location>
</feature>
<evidence type="ECO:0000313" key="13">
    <source>
        <dbReference type="Proteomes" id="UP000193218"/>
    </source>
</evidence>
<evidence type="ECO:0000256" key="4">
    <source>
        <dbReference type="ARBA" id="ARBA00022692"/>
    </source>
</evidence>
<feature type="transmembrane region" description="Helical" evidence="10">
    <location>
        <begin position="481"/>
        <end position="499"/>
    </location>
</feature>
<dbReference type="SUPFAM" id="SSF103473">
    <property type="entry name" value="MFS general substrate transporter"/>
    <property type="match status" value="1"/>
</dbReference>
<feature type="transmembrane region" description="Helical" evidence="10">
    <location>
        <begin position="315"/>
        <end position="337"/>
    </location>
</feature>
<feature type="transmembrane region" description="Helical" evidence="10">
    <location>
        <begin position="349"/>
        <end position="372"/>
    </location>
</feature>
<comment type="catalytic activity">
    <reaction evidence="7">
        <text>myo-inositol(out) + H(+)(out) = myo-inositol(in) + H(+)(in)</text>
        <dbReference type="Rhea" id="RHEA:60364"/>
        <dbReference type="ChEBI" id="CHEBI:15378"/>
        <dbReference type="ChEBI" id="CHEBI:17268"/>
    </reaction>
</comment>
<keyword evidence="3 8" id="KW-0813">Transport</keyword>
<dbReference type="InterPro" id="IPR003663">
    <property type="entry name" value="Sugar/inositol_transpt"/>
</dbReference>
<evidence type="ECO:0000256" key="10">
    <source>
        <dbReference type="SAM" id="Phobius"/>
    </source>
</evidence>
<dbReference type="InterPro" id="IPR020846">
    <property type="entry name" value="MFS_dom"/>
</dbReference>
<feature type="transmembrane region" description="Helical" evidence="10">
    <location>
        <begin position="104"/>
        <end position="123"/>
    </location>
</feature>
<reference evidence="12 13" key="1">
    <citation type="submission" date="2017-03" db="EMBL/GenBank/DDBJ databases">
        <title>Widespread Adenine N6-methylation of Active Genes in Fungi.</title>
        <authorList>
            <consortium name="DOE Joint Genome Institute"/>
            <person name="Mondo S.J."/>
            <person name="Dannebaum R.O."/>
            <person name="Kuo R.C."/>
            <person name="Louie K.B."/>
            <person name="Bewick A.J."/>
            <person name="Labutti K."/>
            <person name="Haridas S."/>
            <person name="Kuo A."/>
            <person name="Salamov A."/>
            <person name="Ahrendt S.R."/>
            <person name="Lau R."/>
            <person name="Bowen B.P."/>
            <person name="Lipzen A."/>
            <person name="Sullivan W."/>
            <person name="Andreopoulos W.B."/>
            <person name="Clum A."/>
            <person name="Lindquist E."/>
            <person name="Daum C."/>
            <person name="Northen T.R."/>
            <person name="Ramamoorthy G."/>
            <person name="Schmitz R.J."/>
            <person name="Gryganskyi A."/>
            <person name="Culley D."/>
            <person name="Magnuson J."/>
            <person name="James T.Y."/>
            <person name="O'Malley M.A."/>
            <person name="Stajich J.E."/>
            <person name="Spatafora J.W."/>
            <person name="Visel A."/>
            <person name="Grigoriev I.V."/>
        </authorList>
    </citation>
    <scope>NUCLEOTIDE SEQUENCE [LARGE SCALE GENOMIC DNA]</scope>
    <source>
        <strain evidence="12 13">NRRL Y-17943</strain>
    </source>
</reference>
<dbReference type="Pfam" id="PF00083">
    <property type="entry name" value="Sugar_tr"/>
    <property type="match status" value="1"/>
</dbReference>
<dbReference type="InterPro" id="IPR005828">
    <property type="entry name" value="MFS_sugar_transport-like"/>
</dbReference>
<evidence type="ECO:0000256" key="5">
    <source>
        <dbReference type="ARBA" id="ARBA00022989"/>
    </source>
</evidence>
<protein>
    <submittedName>
        <fullName evidence="12">Trehalose transport-related protein</fullName>
    </submittedName>
</protein>
<feature type="domain" description="Major facilitator superfamily (MFS) profile" evidence="11">
    <location>
        <begin position="55"/>
        <end position="503"/>
    </location>
</feature>
<evidence type="ECO:0000256" key="2">
    <source>
        <dbReference type="ARBA" id="ARBA00010992"/>
    </source>
</evidence>
<feature type="transmembrane region" description="Helical" evidence="10">
    <location>
        <begin position="159"/>
        <end position="180"/>
    </location>
</feature>
<dbReference type="GeneID" id="33555232"/>
<dbReference type="GO" id="GO:0005351">
    <property type="term" value="F:carbohydrate:proton symporter activity"/>
    <property type="evidence" value="ECO:0007669"/>
    <property type="project" value="TreeGrafter"/>
</dbReference>
<comment type="similarity">
    <text evidence="2 8">Belongs to the major facilitator superfamily. Sugar transporter (TC 2.A.1.1) family.</text>
</comment>
<evidence type="ECO:0000256" key="8">
    <source>
        <dbReference type="RuleBase" id="RU003346"/>
    </source>
</evidence>
<sequence length="568" mass="63249">MAQTEQKTVGLAAFQAEGLTEVDPYLLAEGFQLIGAEKQAHFRQAFRQHWRAVLWSMGLSVALIMDGYDGAVSNAYFGLPSFLDYFGHDALVKGKIVKKIDVNWQTGLQLCGLPGGFLGLYICGWAQERYGSRKTYMGGMAFAFCCVPLFAFAQNLPMLLVAEAVSAIAWGIFNTLSASYAAEVCPIQLRGYAMGFISFCWGSGSFIASGVNRAALDVQSQWGWRMGYCVQWLWPCLLLPLAYFAPESPYWLVRQGRVDEAKQVLTRVARPGYWDSRNIDAYVAVIKHTDDIERTEAKSSSFWEMWRGTNRRRTLIVMGVFGCVPVFSGTAMTAYAVQFFEAAGMKTKTAFNFNLGIASLNLVGCFLEFFIIRRLGRRPLMIAGLVILGLMLLLIGIFGCIPETKATRNGIGACCAVINLVYHASVGPLTYTFAPEIPATMLRVRTVAWGRAFYNIVYNATAQLTPRMVSDTAWNWGPKAAFFWLAFNVTVTIWCYFCLPETRNLSYAELDILFGNKISARKFSHVRVQDEAAAGDGKFVPTEIEYADGDQKNAEQLDEKARPTYELS</sequence>
<proteinExistence type="inferred from homology"/>
<dbReference type="NCBIfam" id="TIGR00879">
    <property type="entry name" value="SP"/>
    <property type="match status" value="1"/>
</dbReference>
<feature type="transmembrane region" description="Helical" evidence="10">
    <location>
        <begin position="379"/>
        <end position="399"/>
    </location>
</feature>
<keyword evidence="5 10" id="KW-1133">Transmembrane helix</keyword>
<feature type="transmembrane region" description="Helical" evidence="10">
    <location>
        <begin position="135"/>
        <end position="153"/>
    </location>
</feature>
<evidence type="ECO:0000256" key="1">
    <source>
        <dbReference type="ARBA" id="ARBA00004141"/>
    </source>
</evidence>
<evidence type="ECO:0000259" key="11">
    <source>
        <dbReference type="PROSITE" id="PS50850"/>
    </source>
</evidence>
<keyword evidence="13" id="KW-1185">Reference proteome</keyword>
<dbReference type="InParanoid" id="A0A1Y1UI14"/>